<evidence type="ECO:0000313" key="4">
    <source>
        <dbReference type="EMBL" id="TFH55109.1"/>
    </source>
</evidence>
<dbReference type="EMBL" id="SPDS01000002">
    <property type="protein sequence ID" value="TFH55109.1"/>
    <property type="molecule type" value="Genomic_DNA"/>
</dbReference>
<dbReference type="Proteomes" id="UP000297638">
    <property type="component" value="Unassembled WGS sequence"/>
</dbReference>
<evidence type="ECO:0000256" key="1">
    <source>
        <dbReference type="ARBA" id="ARBA00007689"/>
    </source>
</evidence>
<feature type="domain" description="YCII-related" evidence="2">
    <location>
        <begin position="5"/>
        <end position="88"/>
    </location>
</feature>
<dbReference type="Pfam" id="PF03795">
    <property type="entry name" value="YCII"/>
    <property type="match status" value="1"/>
</dbReference>
<accession>A0A2N7S631</accession>
<dbReference type="AlphaFoldDB" id="A0A2N7S631"/>
<dbReference type="OMA" id="VRITEWV"/>
<reference evidence="3 5" key="1">
    <citation type="journal article" date="2017" name="Elife">
        <title>Extensive horizontal gene transfer in cheese-associated bacteria.</title>
        <authorList>
            <person name="Bonham K.S."/>
            <person name="Wolfe B.E."/>
            <person name="Dutton R.J."/>
        </authorList>
    </citation>
    <scope>NUCLEOTIDE SEQUENCE [LARGE SCALE GENOMIC DNA]</scope>
    <source>
        <strain evidence="3 5">JB182</strain>
    </source>
</reference>
<evidence type="ECO:0000313" key="6">
    <source>
        <dbReference type="Proteomes" id="UP000297638"/>
    </source>
</evidence>
<dbReference type="EMBL" id="PNQX01000001">
    <property type="protein sequence ID" value="PMQ21567.1"/>
    <property type="molecule type" value="Genomic_DNA"/>
</dbReference>
<dbReference type="InterPro" id="IPR005545">
    <property type="entry name" value="YCII"/>
</dbReference>
<dbReference type="SUPFAM" id="SSF54909">
    <property type="entry name" value="Dimeric alpha+beta barrel"/>
    <property type="match status" value="1"/>
</dbReference>
<dbReference type="RefSeq" id="WP_013348359.1">
    <property type="nucleotide sequence ID" value="NZ_JABUYH010000050.1"/>
</dbReference>
<reference evidence="4 6" key="2">
    <citation type="submission" date="2019-03" db="EMBL/GenBank/DDBJ databases">
        <title>Glutamicibacter sp. LJH19 genome.</title>
        <authorList>
            <person name="Sinai Borker S."/>
            <person name="Kumar R."/>
        </authorList>
    </citation>
    <scope>NUCLEOTIDE SEQUENCE [LARGE SCALE GENOMIC DNA]</scope>
    <source>
        <strain evidence="4 6">LJH19</strain>
    </source>
</reference>
<name>A0A2N7S631_9MICC</name>
<dbReference type="InterPro" id="IPR011008">
    <property type="entry name" value="Dimeric_a/b-barrel"/>
</dbReference>
<protein>
    <recommendedName>
        <fullName evidence="2">YCII-related domain-containing protein</fullName>
    </recommendedName>
</protein>
<comment type="caution">
    <text evidence="3">The sequence shown here is derived from an EMBL/GenBank/DDBJ whole genome shotgun (WGS) entry which is preliminary data.</text>
</comment>
<dbReference type="Gene3D" id="3.30.70.1060">
    <property type="entry name" value="Dimeric alpha+beta barrel"/>
    <property type="match status" value="1"/>
</dbReference>
<evidence type="ECO:0000313" key="3">
    <source>
        <dbReference type="EMBL" id="PMQ21567.1"/>
    </source>
</evidence>
<gene>
    <name evidence="3" type="ORF">CIK84_08550</name>
    <name evidence="4" type="ORF">EXY26_14225</name>
</gene>
<sequence length="99" mass="10648">MTVFAVEYAYAENSTELRNEHRPAHREYLGGFLGEGAVRLLASGPTPVNDGALLIFAAESPEALNEVLLNDPFKKVGGVGKATVTEWNPVMGLLNEFAS</sequence>
<comment type="similarity">
    <text evidence="1">Belongs to the YciI family.</text>
</comment>
<evidence type="ECO:0000259" key="2">
    <source>
        <dbReference type="Pfam" id="PF03795"/>
    </source>
</evidence>
<dbReference type="Proteomes" id="UP000235739">
    <property type="component" value="Unassembled WGS sequence"/>
</dbReference>
<evidence type="ECO:0000313" key="5">
    <source>
        <dbReference type="Proteomes" id="UP000235739"/>
    </source>
</evidence>
<organism evidence="3 5">
    <name type="scientific">Glutamicibacter arilaitensis</name>
    <dbReference type="NCBI Taxonomy" id="256701"/>
    <lineage>
        <taxon>Bacteria</taxon>
        <taxon>Bacillati</taxon>
        <taxon>Actinomycetota</taxon>
        <taxon>Actinomycetes</taxon>
        <taxon>Micrococcales</taxon>
        <taxon>Micrococcaceae</taxon>
        <taxon>Glutamicibacter</taxon>
    </lineage>
</organism>
<proteinExistence type="inferred from homology"/>
<dbReference type="GeneID" id="303184605"/>